<proteinExistence type="predicted"/>
<dbReference type="InterPro" id="IPR002500">
    <property type="entry name" value="PAPS_reduct_dom"/>
</dbReference>
<dbReference type="AlphaFoldDB" id="A0AA91Q133"/>
<reference evidence="14 15" key="1">
    <citation type="submission" date="2017-04" db="EMBL/GenBank/DDBJ databases">
        <title>Draft genome of the yeast Clavispora lusitaniae type strain CBS 6936.</title>
        <authorList>
            <person name="Durrens P."/>
            <person name="Klopp C."/>
            <person name="Biteau N."/>
            <person name="Fitton-Ouhabi V."/>
            <person name="Dementhon K."/>
            <person name="Accoceberry I."/>
            <person name="Sherman D.J."/>
            <person name="Noel T."/>
        </authorList>
    </citation>
    <scope>NUCLEOTIDE SEQUENCE [LARGE SCALE GENOMIC DNA]</scope>
    <source>
        <strain evidence="14 15">CBS 6936</strain>
    </source>
</reference>
<comment type="caution">
    <text evidence="14">The sequence shown here is derived from an EMBL/GenBank/DDBJ whole genome shotgun (WGS) entry which is preliminary data.</text>
</comment>
<sequence>MTQTTHLEQCRFLQKCSDAYHLVQAFLNDELTPKTRNPPYTFHPERRQIVKDKVVKSLQVLETSLEKHSIKEIAISYNGGKDCLVMLLLLLATIHKKYSSDVYSNPSLNLLPKDFKLDSIYINSEVPFPELTDFIHESTHEYHLNQITIKSSLKDGFQYYLDEVNSNIKVIIVGIRYSDPYGSQLKYEQATDHSWPEFIRIHPVLHWNYTDIWYFILGCNLSYCSLYDEGYTSLGGIDTTQKNDFLKVGDSYLPAYMLEEKADERERTGRAKH</sequence>
<evidence type="ECO:0000256" key="10">
    <source>
        <dbReference type="ARBA" id="ARBA00031145"/>
    </source>
</evidence>
<feature type="domain" description="Phosphoadenosine phosphosulphate reductase" evidence="13">
    <location>
        <begin position="167"/>
        <end position="241"/>
    </location>
</feature>
<keyword evidence="7" id="KW-0547">Nucleotide-binding</keyword>
<evidence type="ECO:0000313" key="15">
    <source>
        <dbReference type="Proteomes" id="UP000195602"/>
    </source>
</evidence>
<dbReference type="InterPro" id="IPR014729">
    <property type="entry name" value="Rossmann-like_a/b/a_fold"/>
</dbReference>
<comment type="pathway">
    <text evidence="1">Cofactor biosynthesis; FAD biosynthesis; FAD from FMN: step 1/1.</text>
</comment>
<feature type="domain" description="Phosphoadenosine phosphosulphate reductase" evidence="13">
    <location>
        <begin position="73"/>
        <end position="152"/>
    </location>
</feature>
<keyword evidence="5" id="KW-0808">Transferase</keyword>
<keyword evidence="3" id="KW-0285">Flavoprotein</keyword>
<protein>
    <recommendedName>
        <fullName evidence="2">FAD synthase</fullName>
        <ecNumber evidence="2">2.7.7.2</ecNumber>
    </recommendedName>
    <alternativeName>
        <fullName evidence="10">FAD pyrophosphorylase</fullName>
    </alternativeName>
    <alternativeName>
        <fullName evidence="11">FMN adenylyltransferase</fullName>
    </alternativeName>
</protein>
<dbReference type="PANTHER" id="PTHR23293">
    <property type="entry name" value="FAD SYNTHETASE-RELATED FMN ADENYLYLTRANSFERASE"/>
    <property type="match status" value="1"/>
</dbReference>
<gene>
    <name evidence="14" type="ORF">A9F13_06g00814</name>
</gene>
<evidence type="ECO:0000256" key="6">
    <source>
        <dbReference type="ARBA" id="ARBA00022695"/>
    </source>
</evidence>
<organism evidence="14 15">
    <name type="scientific">Clavispora lusitaniae</name>
    <name type="common">Candida lusitaniae</name>
    <dbReference type="NCBI Taxonomy" id="36911"/>
    <lineage>
        <taxon>Eukaryota</taxon>
        <taxon>Fungi</taxon>
        <taxon>Dikarya</taxon>
        <taxon>Ascomycota</taxon>
        <taxon>Saccharomycotina</taxon>
        <taxon>Pichiomycetes</taxon>
        <taxon>Metschnikowiaceae</taxon>
        <taxon>Clavispora</taxon>
    </lineage>
</organism>
<dbReference type="GO" id="GO:0006747">
    <property type="term" value="P:FAD biosynthetic process"/>
    <property type="evidence" value="ECO:0007669"/>
    <property type="project" value="TreeGrafter"/>
</dbReference>
<name>A0AA91Q133_CLALS</name>
<dbReference type="Gene3D" id="3.40.50.620">
    <property type="entry name" value="HUPs"/>
    <property type="match status" value="1"/>
</dbReference>
<evidence type="ECO:0000256" key="7">
    <source>
        <dbReference type="ARBA" id="ARBA00022741"/>
    </source>
</evidence>
<comment type="catalytic activity">
    <reaction evidence="12">
        <text>FMN + ATP + H(+) = FAD + diphosphate</text>
        <dbReference type="Rhea" id="RHEA:17237"/>
        <dbReference type="ChEBI" id="CHEBI:15378"/>
        <dbReference type="ChEBI" id="CHEBI:30616"/>
        <dbReference type="ChEBI" id="CHEBI:33019"/>
        <dbReference type="ChEBI" id="CHEBI:57692"/>
        <dbReference type="ChEBI" id="CHEBI:58210"/>
        <dbReference type="EC" id="2.7.7.2"/>
    </reaction>
</comment>
<dbReference type="GO" id="GO:0005524">
    <property type="term" value="F:ATP binding"/>
    <property type="evidence" value="ECO:0007669"/>
    <property type="project" value="UniProtKB-KW"/>
</dbReference>
<dbReference type="EMBL" id="LYUB02000006">
    <property type="protein sequence ID" value="OVF08955.1"/>
    <property type="molecule type" value="Genomic_DNA"/>
</dbReference>
<keyword evidence="6 14" id="KW-0548">Nucleotidyltransferase</keyword>
<accession>A0AA91Q133</accession>
<dbReference type="GO" id="GO:0003919">
    <property type="term" value="F:FMN adenylyltransferase activity"/>
    <property type="evidence" value="ECO:0007669"/>
    <property type="project" value="UniProtKB-EC"/>
</dbReference>
<evidence type="ECO:0000256" key="11">
    <source>
        <dbReference type="ARBA" id="ARBA00031871"/>
    </source>
</evidence>
<evidence type="ECO:0000256" key="1">
    <source>
        <dbReference type="ARBA" id="ARBA00004726"/>
    </source>
</evidence>
<dbReference type="Pfam" id="PF01507">
    <property type="entry name" value="PAPS_reduct"/>
    <property type="match status" value="2"/>
</dbReference>
<evidence type="ECO:0000256" key="3">
    <source>
        <dbReference type="ARBA" id="ARBA00022630"/>
    </source>
</evidence>
<evidence type="ECO:0000256" key="2">
    <source>
        <dbReference type="ARBA" id="ARBA00012393"/>
    </source>
</evidence>
<dbReference type="KEGG" id="clus:A9F13_06g00814"/>
<dbReference type="SUPFAM" id="SSF52402">
    <property type="entry name" value="Adenine nucleotide alpha hydrolases-like"/>
    <property type="match status" value="1"/>
</dbReference>
<keyword evidence="9" id="KW-0067">ATP-binding</keyword>
<keyword evidence="8" id="KW-0274">FAD</keyword>
<evidence type="ECO:0000259" key="13">
    <source>
        <dbReference type="Pfam" id="PF01507"/>
    </source>
</evidence>
<dbReference type="CDD" id="cd23948">
    <property type="entry name" value="FAD_synthase"/>
    <property type="match status" value="1"/>
</dbReference>
<dbReference type="PANTHER" id="PTHR23293:SF9">
    <property type="entry name" value="FAD SYNTHASE"/>
    <property type="match status" value="1"/>
</dbReference>
<dbReference type="Proteomes" id="UP000195602">
    <property type="component" value="Unassembled WGS sequence"/>
</dbReference>
<evidence type="ECO:0000256" key="4">
    <source>
        <dbReference type="ARBA" id="ARBA00022643"/>
    </source>
</evidence>
<evidence type="ECO:0000256" key="12">
    <source>
        <dbReference type="ARBA" id="ARBA00049494"/>
    </source>
</evidence>
<evidence type="ECO:0000256" key="8">
    <source>
        <dbReference type="ARBA" id="ARBA00022827"/>
    </source>
</evidence>
<evidence type="ECO:0000313" key="14">
    <source>
        <dbReference type="EMBL" id="OVF08955.1"/>
    </source>
</evidence>
<evidence type="ECO:0000256" key="5">
    <source>
        <dbReference type="ARBA" id="ARBA00022679"/>
    </source>
</evidence>
<keyword evidence="4" id="KW-0288">FMN</keyword>
<evidence type="ECO:0000256" key="9">
    <source>
        <dbReference type="ARBA" id="ARBA00022840"/>
    </source>
</evidence>
<dbReference type="EC" id="2.7.7.2" evidence="2"/>